<dbReference type="CDD" id="cd16961">
    <property type="entry name" value="RMtype1_S_TRD-CR_like"/>
    <property type="match status" value="1"/>
</dbReference>
<dbReference type="EMBL" id="AEJC01000297">
    <property type="protein sequence ID" value="EKX65296.1"/>
    <property type="molecule type" value="Genomic_DNA"/>
</dbReference>
<dbReference type="GO" id="GO:0003677">
    <property type="term" value="F:DNA binding"/>
    <property type="evidence" value="ECO:0007669"/>
    <property type="project" value="UniProtKB-KW"/>
</dbReference>
<dbReference type="RefSeq" id="WP_009315368.1">
    <property type="nucleotide sequence ID" value="NZ_AEJC01000297.1"/>
</dbReference>
<dbReference type="PATRIC" id="fig|698759.3.peg.4079"/>
<sequence>MSDASEGRAPLPAGWRRLVLKELCSLQVGPHIRSEERMGAGDGVPIVLPRDLSQQRIAQVERVFLDPVRAGSLDRFRLAEGDLLVTRTGTVGRCALVTGEHHGWLYTQMIRLRLDAPRADLSLAAYLTGYLSAGAAQRWIKRRSAGATIPSISLRDMGELPVLLPPPGEQRDIGETLAALDEKVRVHTEIARATGEYRALLADLLMTGELSPGR</sequence>
<protein>
    <submittedName>
        <fullName evidence="5">Type I restriction modification DNA specificity domain protein</fullName>
    </submittedName>
</protein>
<dbReference type="InterPro" id="IPR000055">
    <property type="entry name" value="Restrct_endonuc_typeI_TRD"/>
</dbReference>
<keyword evidence="6" id="KW-1185">Reference proteome</keyword>
<organism evidence="5 6">
    <name type="scientific">Streptomyces ipomoeae 91-03</name>
    <dbReference type="NCBI Taxonomy" id="698759"/>
    <lineage>
        <taxon>Bacteria</taxon>
        <taxon>Bacillati</taxon>
        <taxon>Actinomycetota</taxon>
        <taxon>Actinomycetes</taxon>
        <taxon>Kitasatosporales</taxon>
        <taxon>Streptomycetaceae</taxon>
        <taxon>Streptomyces</taxon>
    </lineage>
</organism>
<gene>
    <name evidence="5" type="ORF">STRIP9103_04372</name>
</gene>
<dbReference type="Gene3D" id="3.90.220.20">
    <property type="entry name" value="DNA methylase specificity domains"/>
    <property type="match status" value="1"/>
</dbReference>
<comment type="similarity">
    <text evidence="1">Belongs to the type-I restriction system S methylase family.</text>
</comment>
<evidence type="ECO:0000313" key="6">
    <source>
        <dbReference type="Proteomes" id="UP000010411"/>
    </source>
</evidence>
<feature type="domain" description="Type I restriction modification DNA specificity" evidence="4">
    <location>
        <begin position="14"/>
        <end position="190"/>
    </location>
</feature>
<evidence type="ECO:0000259" key="4">
    <source>
        <dbReference type="Pfam" id="PF01420"/>
    </source>
</evidence>
<accession>L1KWW2</accession>
<proteinExistence type="inferred from homology"/>
<evidence type="ECO:0000256" key="3">
    <source>
        <dbReference type="ARBA" id="ARBA00023125"/>
    </source>
</evidence>
<name>L1KWW2_9ACTN</name>
<comment type="caution">
    <text evidence="5">The sequence shown here is derived from an EMBL/GenBank/DDBJ whole genome shotgun (WGS) entry which is preliminary data.</text>
</comment>
<dbReference type="Proteomes" id="UP000010411">
    <property type="component" value="Unassembled WGS sequence"/>
</dbReference>
<evidence type="ECO:0000256" key="1">
    <source>
        <dbReference type="ARBA" id="ARBA00010923"/>
    </source>
</evidence>
<dbReference type="PANTHER" id="PTHR30408:SF12">
    <property type="entry name" value="TYPE I RESTRICTION ENZYME MJAVIII SPECIFICITY SUBUNIT"/>
    <property type="match status" value="1"/>
</dbReference>
<dbReference type="InterPro" id="IPR052021">
    <property type="entry name" value="Type-I_RS_S_subunit"/>
</dbReference>
<dbReference type="GO" id="GO:0009307">
    <property type="term" value="P:DNA restriction-modification system"/>
    <property type="evidence" value="ECO:0007669"/>
    <property type="project" value="UniProtKB-KW"/>
</dbReference>
<dbReference type="AlphaFoldDB" id="L1KWW2"/>
<dbReference type="PANTHER" id="PTHR30408">
    <property type="entry name" value="TYPE-1 RESTRICTION ENZYME ECOKI SPECIFICITY PROTEIN"/>
    <property type="match status" value="1"/>
</dbReference>
<keyword evidence="3" id="KW-0238">DNA-binding</keyword>
<keyword evidence="2" id="KW-0680">Restriction system</keyword>
<evidence type="ECO:0000313" key="5">
    <source>
        <dbReference type="EMBL" id="EKX65296.1"/>
    </source>
</evidence>
<reference evidence="5 6" key="1">
    <citation type="submission" date="2012-11" db="EMBL/GenBank/DDBJ databases">
        <authorList>
            <person name="Huguet-Tapia J.C."/>
            <person name="Durkin A.S."/>
            <person name="Pettis G.S."/>
            <person name="Badger J.H."/>
        </authorList>
    </citation>
    <scope>NUCLEOTIDE SEQUENCE [LARGE SCALE GENOMIC DNA]</scope>
    <source>
        <strain evidence="5 6">91-03</strain>
    </source>
</reference>
<dbReference type="Pfam" id="PF01420">
    <property type="entry name" value="Methylase_S"/>
    <property type="match status" value="1"/>
</dbReference>
<evidence type="ECO:0000256" key="2">
    <source>
        <dbReference type="ARBA" id="ARBA00022747"/>
    </source>
</evidence>
<dbReference type="SUPFAM" id="SSF116734">
    <property type="entry name" value="DNA methylase specificity domain"/>
    <property type="match status" value="1"/>
</dbReference>
<dbReference type="InterPro" id="IPR044946">
    <property type="entry name" value="Restrct_endonuc_typeI_TRD_sf"/>
</dbReference>